<dbReference type="InterPro" id="IPR018376">
    <property type="entry name" value="Enoyl-CoA_hyd/isom_CS"/>
</dbReference>
<proteinExistence type="inferred from homology"/>
<dbReference type="InterPro" id="IPR014748">
    <property type="entry name" value="Enoyl-CoA_hydra_C"/>
</dbReference>
<accession>A0A9E8RXP8</accession>
<dbReference type="EMBL" id="CP106878">
    <property type="protein sequence ID" value="WAA11388.1"/>
    <property type="molecule type" value="Genomic_DNA"/>
</dbReference>
<reference evidence="4" key="1">
    <citation type="submission" date="2022-09" db="EMBL/GenBank/DDBJ databases">
        <title>Complete Genomes of Fervidibacillus albus and Fervidibacillus halotolerans isolated from tidal flat sediments.</title>
        <authorList>
            <person name="Kwon K.K."/>
            <person name="Yang S.-H."/>
            <person name="Park M.J."/>
            <person name="Oh H.-M."/>
        </authorList>
    </citation>
    <scope>NUCLEOTIDE SEQUENCE</scope>
    <source>
        <strain evidence="4">MEBiC13591</strain>
    </source>
</reference>
<sequence length="262" mass="29239">MDRSGKIFFEIADGIATIFINRPKKQNAINWEMWEALIRVVKHCTENRDVNVMIFRSTTEAAFSSGADISEFESIDHDRLKAVAFNELPLKLEKEIMCSPKPSIALIQGFCVGGGCQIALACDFRFTNSTGKFGIPPAKLGLVYNPSGTKRLVDLVGPSRAKDLLFSGRIIDAEEAFQMGLVNRIFSSEELVEETYRYAKAVSKNAPMSIFGAKKIIEDILQGTVENSEEIERLVFDAYASDDFKEGVSAFLEKRTPNFRGR</sequence>
<dbReference type="SUPFAM" id="SSF52096">
    <property type="entry name" value="ClpP/crotonase"/>
    <property type="match status" value="1"/>
</dbReference>
<protein>
    <submittedName>
        <fullName evidence="4">Enoyl-CoA hydratase-related protein</fullName>
    </submittedName>
</protein>
<evidence type="ECO:0000313" key="4">
    <source>
        <dbReference type="EMBL" id="WAA11388.1"/>
    </source>
</evidence>
<evidence type="ECO:0000256" key="3">
    <source>
        <dbReference type="RuleBase" id="RU003707"/>
    </source>
</evidence>
<dbReference type="InterPro" id="IPR029045">
    <property type="entry name" value="ClpP/crotonase-like_dom_sf"/>
</dbReference>
<dbReference type="Gene3D" id="1.10.12.10">
    <property type="entry name" value="Lyase 2-enoyl-coa Hydratase, Chain A, domain 2"/>
    <property type="match status" value="1"/>
</dbReference>
<evidence type="ECO:0000313" key="5">
    <source>
        <dbReference type="Proteomes" id="UP001164718"/>
    </source>
</evidence>
<dbReference type="CDD" id="cd06558">
    <property type="entry name" value="crotonase-like"/>
    <property type="match status" value="1"/>
</dbReference>
<dbReference type="RefSeq" id="WP_275419210.1">
    <property type="nucleotide sequence ID" value="NZ_CP106878.1"/>
</dbReference>
<organism evidence="4 5">
    <name type="scientific">Fervidibacillus albus</name>
    <dbReference type="NCBI Taxonomy" id="2980026"/>
    <lineage>
        <taxon>Bacteria</taxon>
        <taxon>Bacillati</taxon>
        <taxon>Bacillota</taxon>
        <taxon>Bacilli</taxon>
        <taxon>Bacillales</taxon>
        <taxon>Bacillaceae</taxon>
        <taxon>Fervidibacillus</taxon>
    </lineage>
</organism>
<keyword evidence="5" id="KW-1185">Reference proteome</keyword>
<keyword evidence="2" id="KW-0456">Lyase</keyword>
<evidence type="ECO:0000256" key="2">
    <source>
        <dbReference type="ARBA" id="ARBA00023239"/>
    </source>
</evidence>
<dbReference type="KEGG" id="faf:OE104_14815"/>
<evidence type="ECO:0000256" key="1">
    <source>
        <dbReference type="ARBA" id="ARBA00005254"/>
    </source>
</evidence>
<dbReference type="Gene3D" id="3.90.226.10">
    <property type="entry name" value="2-enoyl-CoA Hydratase, Chain A, domain 1"/>
    <property type="match status" value="1"/>
</dbReference>
<dbReference type="AlphaFoldDB" id="A0A9E8RXP8"/>
<dbReference type="PROSITE" id="PS00166">
    <property type="entry name" value="ENOYL_COA_HYDRATASE"/>
    <property type="match status" value="1"/>
</dbReference>
<dbReference type="InterPro" id="IPR001753">
    <property type="entry name" value="Enoyl-CoA_hydra/iso"/>
</dbReference>
<dbReference type="PANTHER" id="PTHR11941:SF54">
    <property type="entry name" value="ENOYL-COA HYDRATASE, MITOCHONDRIAL"/>
    <property type="match status" value="1"/>
</dbReference>
<name>A0A9E8RXP8_9BACI</name>
<comment type="similarity">
    <text evidence="1 3">Belongs to the enoyl-CoA hydratase/isomerase family.</text>
</comment>
<dbReference type="GO" id="GO:0016829">
    <property type="term" value="F:lyase activity"/>
    <property type="evidence" value="ECO:0007669"/>
    <property type="project" value="UniProtKB-KW"/>
</dbReference>
<dbReference type="PANTHER" id="PTHR11941">
    <property type="entry name" value="ENOYL-COA HYDRATASE-RELATED"/>
    <property type="match status" value="1"/>
</dbReference>
<dbReference type="Pfam" id="PF00378">
    <property type="entry name" value="ECH_1"/>
    <property type="match status" value="1"/>
</dbReference>
<dbReference type="Proteomes" id="UP001164718">
    <property type="component" value="Chromosome"/>
</dbReference>
<gene>
    <name evidence="4" type="ORF">OE104_14815</name>
</gene>
<dbReference type="GO" id="GO:0006635">
    <property type="term" value="P:fatty acid beta-oxidation"/>
    <property type="evidence" value="ECO:0007669"/>
    <property type="project" value="TreeGrafter"/>
</dbReference>